<evidence type="ECO:0000313" key="2">
    <source>
        <dbReference type="EMBL" id="KAF2756823.1"/>
    </source>
</evidence>
<dbReference type="RefSeq" id="XP_033599274.1">
    <property type="nucleotide sequence ID" value="XM_033742335.1"/>
</dbReference>
<gene>
    <name evidence="2" type="ORF">EJ05DRAFT_44949</name>
</gene>
<reference evidence="2" key="1">
    <citation type="journal article" date="2020" name="Stud. Mycol.">
        <title>101 Dothideomycetes genomes: a test case for predicting lifestyles and emergence of pathogens.</title>
        <authorList>
            <person name="Haridas S."/>
            <person name="Albert R."/>
            <person name="Binder M."/>
            <person name="Bloem J."/>
            <person name="Labutti K."/>
            <person name="Salamov A."/>
            <person name="Andreopoulos B."/>
            <person name="Baker S."/>
            <person name="Barry K."/>
            <person name="Bills G."/>
            <person name="Bluhm B."/>
            <person name="Cannon C."/>
            <person name="Castanera R."/>
            <person name="Culley D."/>
            <person name="Daum C."/>
            <person name="Ezra D."/>
            <person name="Gonzalez J."/>
            <person name="Henrissat B."/>
            <person name="Kuo A."/>
            <person name="Liang C."/>
            <person name="Lipzen A."/>
            <person name="Lutzoni F."/>
            <person name="Magnuson J."/>
            <person name="Mondo S."/>
            <person name="Nolan M."/>
            <person name="Ohm R."/>
            <person name="Pangilinan J."/>
            <person name="Park H.-J."/>
            <person name="Ramirez L."/>
            <person name="Alfaro M."/>
            <person name="Sun H."/>
            <person name="Tritt A."/>
            <person name="Yoshinaga Y."/>
            <person name="Zwiers L.-H."/>
            <person name="Turgeon B."/>
            <person name="Goodwin S."/>
            <person name="Spatafora J."/>
            <person name="Crous P."/>
            <person name="Grigoriev I."/>
        </authorList>
    </citation>
    <scope>NUCLEOTIDE SEQUENCE</scope>
    <source>
        <strain evidence="2">CBS 121739</strain>
    </source>
</reference>
<proteinExistence type="predicted"/>
<dbReference type="Proteomes" id="UP000799437">
    <property type="component" value="Unassembled WGS sequence"/>
</dbReference>
<evidence type="ECO:0000256" key="1">
    <source>
        <dbReference type="SAM" id="MobiDB-lite"/>
    </source>
</evidence>
<feature type="region of interest" description="Disordered" evidence="1">
    <location>
        <begin position="63"/>
        <end position="253"/>
    </location>
</feature>
<name>A0A6A6W2L5_9PEZI</name>
<dbReference type="AlphaFoldDB" id="A0A6A6W2L5"/>
<sequence length="253" mass="26689">MSQEKNEFGLSAREQEILSNVFVSLKSAPDVDYVKLAGLCGMSNPRSASNAFTAIKKKLWPDGLPNAAAATPKKAAATTKKSKPNAAGSTGSDEPEPSVDSPPATPAPKKRARQSKSAKEATATKTEDSGSGSGSGSIDTIPVTPVTKVTPRKRKTAIEKKAEQQAEGGSPPKKARATKKKSAEFVKEESEAETEIGLKEVKKDGEDEIDVMDEHKPQLSVNGSDDGSVNESVYADANGFEDDGAIKDREVEV</sequence>
<protein>
    <submittedName>
        <fullName evidence="2">Uncharacterized protein</fullName>
    </submittedName>
</protein>
<evidence type="ECO:0000313" key="3">
    <source>
        <dbReference type="Proteomes" id="UP000799437"/>
    </source>
</evidence>
<keyword evidence="3" id="KW-1185">Reference proteome</keyword>
<dbReference type="OrthoDB" id="5403747at2759"/>
<dbReference type="EMBL" id="ML996574">
    <property type="protein sequence ID" value="KAF2756823.1"/>
    <property type="molecule type" value="Genomic_DNA"/>
</dbReference>
<feature type="compositionally biased region" description="Polar residues" evidence="1">
    <location>
        <begin position="219"/>
        <end position="231"/>
    </location>
</feature>
<feature type="compositionally biased region" description="Low complexity" evidence="1">
    <location>
        <begin position="65"/>
        <end position="87"/>
    </location>
</feature>
<feature type="compositionally biased region" description="Basic and acidic residues" evidence="1">
    <location>
        <begin position="196"/>
        <end position="205"/>
    </location>
</feature>
<feature type="compositionally biased region" description="Basic and acidic residues" evidence="1">
    <location>
        <begin position="244"/>
        <end position="253"/>
    </location>
</feature>
<dbReference type="GeneID" id="54483389"/>
<accession>A0A6A6W2L5</accession>
<organism evidence="2 3">
    <name type="scientific">Pseudovirgaria hyperparasitica</name>
    <dbReference type="NCBI Taxonomy" id="470096"/>
    <lineage>
        <taxon>Eukaryota</taxon>
        <taxon>Fungi</taxon>
        <taxon>Dikarya</taxon>
        <taxon>Ascomycota</taxon>
        <taxon>Pezizomycotina</taxon>
        <taxon>Dothideomycetes</taxon>
        <taxon>Dothideomycetes incertae sedis</taxon>
        <taxon>Acrospermales</taxon>
        <taxon>Acrospermaceae</taxon>
        <taxon>Pseudovirgaria</taxon>
    </lineage>
</organism>